<protein>
    <submittedName>
        <fullName evidence="2">Uncharacterized protein</fullName>
    </submittedName>
</protein>
<organism evidence="2 3">
    <name type="scientific">Sesamum alatum</name>
    <dbReference type="NCBI Taxonomy" id="300844"/>
    <lineage>
        <taxon>Eukaryota</taxon>
        <taxon>Viridiplantae</taxon>
        <taxon>Streptophyta</taxon>
        <taxon>Embryophyta</taxon>
        <taxon>Tracheophyta</taxon>
        <taxon>Spermatophyta</taxon>
        <taxon>Magnoliopsida</taxon>
        <taxon>eudicotyledons</taxon>
        <taxon>Gunneridae</taxon>
        <taxon>Pentapetalae</taxon>
        <taxon>asterids</taxon>
        <taxon>lamiids</taxon>
        <taxon>Lamiales</taxon>
        <taxon>Pedaliaceae</taxon>
        <taxon>Sesamum</taxon>
    </lineage>
</organism>
<evidence type="ECO:0000313" key="2">
    <source>
        <dbReference type="EMBL" id="KAK4424931.1"/>
    </source>
</evidence>
<reference evidence="2" key="2">
    <citation type="journal article" date="2024" name="Plant">
        <title>Genomic evolution and insights into agronomic trait innovations of Sesamum species.</title>
        <authorList>
            <person name="Miao H."/>
            <person name="Wang L."/>
            <person name="Qu L."/>
            <person name="Liu H."/>
            <person name="Sun Y."/>
            <person name="Le M."/>
            <person name="Wang Q."/>
            <person name="Wei S."/>
            <person name="Zheng Y."/>
            <person name="Lin W."/>
            <person name="Duan Y."/>
            <person name="Cao H."/>
            <person name="Xiong S."/>
            <person name="Wang X."/>
            <person name="Wei L."/>
            <person name="Li C."/>
            <person name="Ma Q."/>
            <person name="Ju M."/>
            <person name="Zhao R."/>
            <person name="Li G."/>
            <person name="Mu C."/>
            <person name="Tian Q."/>
            <person name="Mei H."/>
            <person name="Zhang T."/>
            <person name="Gao T."/>
            <person name="Zhang H."/>
        </authorList>
    </citation>
    <scope>NUCLEOTIDE SEQUENCE</scope>
    <source>
        <strain evidence="2">3651</strain>
    </source>
</reference>
<dbReference type="AlphaFoldDB" id="A0AAE1Y750"/>
<name>A0AAE1Y750_9LAMI</name>
<evidence type="ECO:0000256" key="1">
    <source>
        <dbReference type="SAM" id="MobiDB-lite"/>
    </source>
</evidence>
<feature type="compositionally biased region" description="Polar residues" evidence="1">
    <location>
        <begin position="65"/>
        <end position="81"/>
    </location>
</feature>
<dbReference type="Proteomes" id="UP001293254">
    <property type="component" value="Unassembled WGS sequence"/>
</dbReference>
<reference evidence="2" key="1">
    <citation type="submission" date="2020-06" db="EMBL/GenBank/DDBJ databases">
        <authorList>
            <person name="Li T."/>
            <person name="Hu X."/>
            <person name="Zhang T."/>
            <person name="Song X."/>
            <person name="Zhang H."/>
            <person name="Dai N."/>
            <person name="Sheng W."/>
            <person name="Hou X."/>
            <person name="Wei L."/>
        </authorList>
    </citation>
    <scope>NUCLEOTIDE SEQUENCE</scope>
    <source>
        <strain evidence="2">3651</strain>
        <tissue evidence="2">Leaf</tissue>
    </source>
</reference>
<gene>
    <name evidence="2" type="ORF">Salat_1686700</name>
</gene>
<dbReference type="EMBL" id="JACGWO010000006">
    <property type="protein sequence ID" value="KAK4424931.1"/>
    <property type="molecule type" value="Genomic_DNA"/>
</dbReference>
<comment type="caution">
    <text evidence="2">The sequence shown here is derived from an EMBL/GenBank/DDBJ whole genome shotgun (WGS) entry which is preliminary data.</text>
</comment>
<keyword evidence="3" id="KW-1185">Reference proteome</keyword>
<feature type="region of interest" description="Disordered" evidence="1">
    <location>
        <begin position="65"/>
        <end position="85"/>
    </location>
</feature>
<accession>A0AAE1Y750</accession>
<sequence length="125" mass="13696">MLPPLDLEEIKNRMTEIGLIAHGFRAKAILEDMLLIIAETMMNQVVVRRFILEDVPAIPLSLGTRSASATLSDPPSSSTPHSIAPPLVQSYSSAFPSRTLMIDVSTSPNSNVVLSRHLSRLHLRP</sequence>
<evidence type="ECO:0000313" key="3">
    <source>
        <dbReference type="Proteomes" id="UP001293254"/>
    </source>
</evidence>
<proteinExistence type="predicted"/>